<dbReference type="PROSITE" id="PS51257">
    <property type="entry name" value="PROKAR_LIPOPROTEIN"/>
    <property type="match status" value="1"/>
</dbReference>
<dbReference type="InterPro" id="IPR002491">
    <property type="entry name" value="ABC_transptr_periplasmic_BD"/>
</dbReference>
<dbReference type="AlphaFoldDB" id="A0A1H3DL14"/>
<sequence>MKKRICIIVALLLAVLVCGCGQKPGSTGETRTVTDALGRSVEIPVTVERIVPLGNTPRMITYLGLADKVVAYGGMDADTISPLTAYAYVNKDQWKDLPKVGTDAMGNTDYYPEEIIAANPDVILCTYTEDMVNDLSEKTGLPVIAVGQGTLFGEDYAESLRILGEVCGAEKRATEVNAYINDTLADLNKRTADIPQEEKPRVLSAAATFKGAHGIEGVRLDDPVLTAVNANNIAAASATGKAATVEVDKEQILAWNPDVIFCDYGGVALVKKDVQANPDFYAQLKAYQGNKIYQYPSSTSYFSNVEIPLANGYFVGSILYPEKFTDVDLTKKSNEIFKFFLGVEDYMSVLNDYGAGYGAVDFGQH</sequence>
<dbReference type="SUPFAM" id="SSF53807">
    <property type="entry name" value="Helical backbone' metal receptor"/>
    <property type="match status" value="1"/>
</dbReference>
<evidence type="ECO:0000256" key="2">
    <source>
        <dbReference type="SAM" id="SignalP"/>
    </source>
</evidence>
<gene>
    <name evidence="4" type="ORF">SAMN04488579_10548</name>
</gene>
<dbReference type="PROSITE" id="PS50983">
    <property type="entry name" value="FE_B12_PBP"/>
    <property type="match status" value="1"/>
</dbReference>
<dbReference type="PANTHER" id="PTHR30535:SF34">
    <property type="entry name" value="MOLYBDATE-BINDING PROTEIN MOLA"/>
    <property type="match status" value="1"/>
</dbReference>
<dbReference type="EMBL" id="FNOU01000005">
    <property type="protein sequence ID" value="SDX67126.1"/>
    <property type="molecule type" value="Genomic_DNA"/>
</dbReference>
<organism evidence="4 5">
    <name type="scientific">Eubacterium barkeri</name>
    <name type="common">Clostridium barkeri</name>
    <dbReference type="NCBI Taxonomy" id="1528"/>
    <lineage>
        <taxon>Bacteria</taxon>
        <taxon>Bacillati</taxon>
        <taxon>Bacillota</taxon>
        <taxon>Clostridia</taxon>
        <taxon>Eubacteriales</taxon>
        <taxon>Eubacteriaceae</taxon>
        <taxon>Eubacterium</taxon>
    </lineage>
</organism>
<feature type="domain" description="Fe/B12 periplasmic-binding" evidence="3">
    <location>
        <begin position="48"/>
        <end position="323"/>
    </location>
</feature>
<evidence type="ECO:0000259" key="3">
    <source>
        <dbReference type="PROSITE" id="PS50983"/>
    </source>
</evidence>
<feature type="signal peptide" evidence="2">
    <location>
        <begin position="1"/>
        <end position="22"/>
    </location>
</feature>
<dbReference type="STRING" id="1528.SAMN04488579_10548"/>
<dbReference type="Pfam" id="PF01497">
    <property type="entry name" value="Peripla_BP_2"/>
    <property type="match status" value="1"/>
</dbReference>
<keyword evidence="5" id="KW-1185">Reference proteome</keyword>
<evidence type="ECO:0000313" key="4">
    <source>
        <dbReference type="EMBL" id="SDX67126.1"/>
    </source>
</evidence>
<dbReference type="OrthoDB" id="9787830at2"/>
<dbReference type="RefSeq" id="WP_090243908.1">
    <property type="nucleotide sequence ID" value="NZ_FNOU01000005.1"/>
</dbReference>
<dbReference type="Proteomes" id="UP000199652">
    <property type="component" value="Unassembled WGS sequence"/>
</dbReference>
<proteinExistence type="inferred from homology"/>
<accession>A0A1H3DL14</accession>
<evidence type="ECO:0000313" key="5">
    <source>
        <dbReference type="Proteomes" id="UP000199652"/>
    </source>
</evidence>
<comment type="similarity">
    <text evidence="1">Belongs to the bacterial solute-binding protein 8 family.</text>
</comment>
<feature type="chain" id="PRO_5038859712" evidence="2">
    <location>
        <begin position="23"/>
        <end position="365"/>
    </location>
</feature>
<dbReference type="PANTHER" id="PTHR30535">
    <property type="entry name" value="VITAMIN B12-BINDING PROTEIN"/>
    <property type="match status" value="1"/>
</dbReference>
<keyword evidence="2" id="KW-0732">Signal</keyword>
<reference evidence="5" key="1">
    <citation type="submission" date="2016-10" db="EMBL/GenBank/DDBJ databases">
        <authorList>
            <person name="Varghese N."/>
            <person name="Submissions S."/>
        </authorList>
    </citation>
    <scope>NUCLEOTIDE SEQUENCE [LARGE SCALE GENOMIC DNA]</scope>
    <source>
        <strain evidence="5">VPI 5359</strain>
    </source>
</reference>
<name>A0A1H3DL14_EUBBA</name>
<dbReference type="Gene3D" id="3.40.50.1980">
    <property type="entry name" value="Nitrogenase molybdenum iron protein domain"/>
    <property type="match status" value="2"/>
</dbReference>
<protein>
    <submittedName>
        <fullName evidence="4">Iron complex transport system substrate-binding protein</fullName>
    </submittedName>
</protein>
<evidence type="ECO:0000256" key="1">
    <source>
        <dbReference type="ARBA" id="ARBA00008814"/>
    </source>
</evidence>
<dbReference type="InterPro" id="IPR050902">
    <property type="entry name" value="ABC_Transporter_SBP"/>
</dbReference>